<reference evidence="3 4" key="1">
    <citation type="journal article" date="2020" name="Microb. Genom.">
        <title>Genetic diversity of clinical and environmental Mucorales isolates obtained from an investigation of mucormycosis cases among solid organ transplant recipients.</title>
        <authorList>
            <person name="Nguyen M.H."/>
            <person name="Kaul D."/>
            <person name="Muto C."/>
            <person name="Cheng S.J."/>
            <person name="Richter R.A."/>
            <person name="Bruno V.M."/>
            <person name="Liu G."/>
            <person name="Beyhan S."/>
            <person name="Sundermann A.J."/>
            <person name="Mounaud S."/>
            <person name="Pasculle A.W."/>
            <person name="Nierman W.C."/>
            <person name="Driscoll E."/>
            <person name="Cumbie R."/>
            <person name="Clancy C.J."/>
            <person name="Dupont C.L."/>
        </authorList>
    </citation>
    <scope>NUCLEOTIDE SEQUENCE [LARGE SCALE GENOMIC DNA]</scope>
    <source>
        <strain evidence="3 4">GL24</strain>
    </source>
</reference>
<dbReference type="GO" id="GO:0005829">
    <property type="term" value="C:cytosol"/>
    <property type="evidence" value="ECO:0007669"/>
    <property type="project" value="TreeGrafter"/>
</dbReference>
<dbReference type="GO" id="GO:0031625">
    <property type="term" value="F:ubiquitin protein ligase binding"/>
    <property type="evidence" value="ECO:0007669"/>
    <property type="project" value="TreeGrafter"/>
</dbReference>
<dbReference type="GO" id="GO:0030674">
    <property type="term" value="F:protein-macromolecule adaptor activity"/>
    <property type="evidence" value="ECO:0007669"/>
    <property type="project" value="TreeGrafter"/>
</dbReference>
<feature type="compositionally biased region" description="Low complexity" evidence="1">
    <location>
        <begin position="421"/>
        <end position="435"/>
    </location>
</feature>
<feature type="compositionally biased region" description="Polar residues" evidence="1">
    <location>
        <begin position="377"/>
        <end position="387"/>
    </location>
</feature>
<proteinExistence type="predicted"/>
<evidence type="ECO:0000313" key="4">
    <source>
        <dbReference type="Proteomes" id="UP000740926"/>
    </source>
</evidence>
<dbReference type="PANTHER" id="PTHR11188">
    <property type="entry name" value="ARRESTIN DOMAIN CONTAINING PROTEIN"/>
    <property type="match status" value="1"/>
</dbReference>
<dbReference type="AlphaFoldDB" id="A0A9P6Z2G2"/>
<dbReference type="SUPFAM" id="SSF81296">
    <property type="entry name" value="E set domains"/>
    <property type="match status" value="1"/>
</dbReference>
<dbReference type="InterPro" id="IPR014752">
    <property type="entry name" value="Arrestin-like_C"/>
</dbReference>
<feature type="region of interest" description="Disordered" evidence="1">
    <location>
        <begin position="418"/>
        <end position="538"/>
    </location>
</feature>
<dbReference type="InterPro" id="IPR050357">
    <property type="entry name" value="Arrestin_domain-protein"/>
</dbReference>
<feature type="compositionally biased region" description="Low complexity" evidence="1">
    <location>
        <begin position="509"/>
        <end position="537"/>
    </location>
</feature>
<dbReference type="Pfam" id="PF00339">
    <property type="entry name" value="Arrestin_N"/>
    <property type="match status" value="1"/>
</dbReference>
<gene>
    <name evidence="3" type="ORF">G6F50_006446</name>
</gene>
<name>A0A9P6Z2G2_9FUNG</name>
<feature type="domain" description="Arrestin-like N-terminal" evidence="2">
    <location>
        <begin position="30"/>
        <end position="129"/>
    </location>
</feature>
<dbReference type="Gene3D" id="2.60.40.640">
    <property type="match status" value="1"/>
</dbReference>
<dbReference type="GO" id="GO:0005886">
    <property type="term" value="C:plasma membrane"/>
    <property type="evidence" value="ECO:0007669"/>
    <property type="project" value="TreeGrafter"/>
</dbReference>
<accession>A0A9P6Z2G2</accession>
<dbReference type="PANTHER" id="PTHR11188:SF17">
    <property type="entry name" value="FI21816P1"/>
    <property type="match status" value="1"/>
</dbReference>
<dbReference type="InterPro" id="IPR014756">
    <property type="entry name" value="Ig_E-set"/>
</dbReference>
<sequence>MKEGFQFVKVEPCTDELEFIGQIKKSATNKGKNLNGNILLALNKAVKIKSITLKFKGKSQAAYTRSSDLQTFTITASVLPKLKTKIVEKTITLNAGQHTFPWELDIPNLYPRTLKTERCRIQYYLELKISLGVGRSFTVEHPITIHRHLVASPQSAVLINTKVYKHTSPDKFYCEIEIPRVVCAGQEYFPLSIKYSCFKGVLINHICTHLVQTEVYRVRNLSKIETEKKGEKPQPLSKTMNYLGPYVYNYIDNQSDNALPLLLMQNLPQDGVIYGIESPLIAVYHQLDVTFDLGHNKVQIRIPIHLSSISKESPSSPANYTVESQPHQKPTSTKLFNSPVPKDIIKTQCSVGKSSPLRKCVSDQNLNNHKLEERSPSTKTAGSNNKSLKPIDTDLANKLERMKLEGSNEVSSTAQLYYMGSPSLGPASPEPSLSLSPPPRRPRKKTLTSDEPGHPLSPTVMMTRIPEIDDLLPTPPTSGRLPVLTTPSSPRNVYPKLHPTDPYTERAIRSISMSRSSSDNSALSRRSSSSSCSSTCSTIHPARHYPKNVFSGRNYPEAITSHYFTAELPPVPMQCQSDEDEEDFDLLIYRDLMDDDNLSINL</sequence>
<dbReference type="GO" id="GO:0070086">
    <property type="term" value="P:ubiquitin-dependent endocytosis"/>
    <property type="evidence" value="ECO:0007669"/>
    <property type="project" value="TreeGrafter"/>
</dbReference>
<feature type="region of interest" description="Disordered" evidence="1">
    <location>
        <begin position="310"/>
        <end position="339"/>
    </location>
</feature>
<protein>
    <recommendedName>
        <fullName evidence="2">Arrestin-like N-terminal domain-containing protein</fullName>
    </recommendedName>
</protein>
<dbReference type="InterPro" id="IPR011021">
    <property type="entry name" value="Arrestin-like_N"/>
</dbReference>
<dbReference type="EMBL" id="JAANIU010000942">
    <property type="protein sequence ID" value="KAG1569358.1"/>
    <property type="molecule type" value="Genomic_DNA"/>
</dbReference>
<feature type="compositionally biased region" description="Polar residues" evidence="1">
    <location>
        <begin position="317"/>
        <end position="336"/>
    </location>
</feature>
<evidence type="ECO:0000256" key="1">
    <source>
        <dbReference type="SAM" id="MobiDB-lite"/>
    </source>
</evidence>
<feature type="region of interest" description="Disordered" evidence="1">
    <location>
        <begin position="356"/>
        <end position="391"/>
    </location>
</feature>
<keyword evidence="4" id="KW-1185">Reference proteome</keyword>
<organism evidence="3 4">
    <name type="scientific">Rhizopus delemar</name>
    <dbReference type="NCBI Taxonomy" id="936053"/>
    <lineage>
        <taxon>Eukaryota</taxon>
        <taxon>Fungi</taxon>
        <taxon>Fungi incertae sedis</taxon>
        <taxon>Mucoromycota</taxon>
        <taxon>Mucoromycotina</taxon>
        <taxon>Mucoromycetes</taxon>
        <taxon>Mucorales</taxon>
        <taxon>Mucorineae</taxon>
        <taxon>Rhizopodaceae</taxon>
        <taxon>Rhizopus</taxon>
    </lineage>
</organism>
<evidence type="ECO:0000259" key="2">
    <source>
        <dbReference type="Pfam" id="PF00339"/>
    </source>
</evidence>
<dbReference type="Proteomes" id="UP000740926">
    <property type="component" value="Unassembled WGS sequence"/>
</dbReference>
<comment type="caution">
    <text evidence="3">The sequence shown here is derived from an EMBL/GenBank/DDBJ whole genome shotgun (WGS) entry which is preliminary data.</text>
</comment>
<evidence type="ECO:0000313" key="3">
    <source>
        <dbReference type="EMBL" id="KAG1569358.1"/>
    </source>
</evidence>